<evidence type="ECO:0000259" key="3">
    <source>
        <dbReference type="PROSITE" id="PS51208"/>
    </source>
</evidence>
<dbReference type="InterPro" id="IPR050909">
    <property type="entry name" value="Bact_Autotransporter_VF"/>
</dbReference>
<dbReference type="PANTHER" id="PTHR12338:SF5">
    <property type="entry name" value="ANTIGEN 43-RELATED"/>
    <property type="match status" value="1"/>
</dbReference>
<dbReference type="Gene3D" id="2.160.20.20">
    <property type="match status" value="1"/>
</dbReference>
<name>A0A2X4XM04_9GAMM</name>
<dbReference type="CDD" id="cd01344">
    <property type="entry name" value="PL2_Passenger_AT"/>
    <property type="match status" value="1"/>
</dbReference>
<dbReference type="Gene3D" id="2.40.128.130">
    <property type="entry name" value="Autotransporter beta-domain"/>
    <property type="match status" value="1"/>
</dbReference>
<dbReference type="SUPFAM" id="SSF103515">
    <property type="entry name" value="Autotransporter"/>
    <property type="match status" value="1"/>
</dbReference>
<dbReference type="PROSITE" id="PS51208">
    <property type="entry name" value="AUTOTRANSPORTER"/>
    <property type="match status" value="1"/>
</dbReference>
<sequence>MAGWLRPVRERLFFSGENNYTGGTRVEAGELRSNASKAFVDNTTYIVNGGRLNLNHHDLIMSSLSGSGGVVDVTSADLTINQNNNSYFAGQFDGSGTIAKSGTAQLALSGDSRNYSGITTIYSGNLDSTNALGGQIIVKPNALLSATGYLGETTTTPGSTLFVGSLYHANQPSLSALTIDNHFSNQGNTYVGRVNNDAKSLVGNRLLVNGNYQGGGSLHFNTVAGDDNSVTDRMTIMGNTSGETSVYVTNVGGMGDYTEKGIELISVRGQSDGVFNQAGRITAGAYEYFLNRGNAEKGADSKNWYLTNYRPNPNPAPETSEPTIRPEAGGYIHNIASSNMLFVHRLHDRLGETYYTDALTGEEKVTSMWMRNVGGHTRSRDSSGQLKTQANRYILHLGGDVAQWSNDGQDRWHIGVMGGYANSHSNTRSSITDYRADSSVSGYSLGGYGTWQQNKGENTGAYVDTWALYSWFDNQVKGQGLAAESYKSKGVTASLETGYTFKTGEYRDSKDEINEWFVQPQAQIVWMGVKADSFAETNGTRIHSKGAGNIQTRLGVRTFIKGHHQSDEGKEREFEPFVEANWIHNTKKFSTEMGNRRITQAGADNVAELKLGVEGQINRHFNMWGNVGVQVGDSGYSDTAFMLGIKYNFGQSSK</sequence>
<feature type="domain" description="Autotransporter" evidence="3">
    <location>
        <begin position="361"/>
        <end position="649"/>
    </location>
</feature>
<evidence type="ECO:0000313" key="4">
    <source>
        <dbReference type="EMBL" id="SQI40955.1"/>
    </source>
</evidence>
<dbReference type="SMART" id="SM00869">
    <property type="entry name" value="Autotransporter"/>
    <property type="match status" value="1"/>
</dbReference>
<dbReference type="InterPro" id="IPR043990">
    <property type="entry name" value="AC_1"/>
</dbReference>
<evidence type="ECO:0000256" key="1">
    <source>
        <dbReference type="ARBA" id="ARBA00022729"/>
    </source>
</evidence>
<dbReference type="NCBIfam" id="TIGR02601">
    <property type="entry name" value="autotrns_rpt"/>
    <property type="match status" value="1"/>
</dbReference>
<accession>A0A2X4XM04</accession>
<dbReference type="InterPro" id="IPR036709">
    <property type="entry name" value="Autotransporte_beta_dom_sf"/>
</dbReference>
<dbReference type="InterPro" id="IPR011050">
    <property type="entry name" value="Pectin_lyase_fold/virulence"/>
</dbReference>
<dbReference type="Proteomes" id="UP000249005">
    <property type="component" value="Chromosome 1"/>
</dbReference>
<dbReference type="Pfam" id="PF18883">
    <property type="entry name" value="AC_1"/>
    <property type="match status" value="1"/>
</dbReference>
<dbReference type="Pfam" id="PF12951">
    <property type="entry name" value="PATR"/>
    <property type="match status" value="2"/>
</dbReference>
<dbReference type="GO" id="GO:0019867">
    <property type="term" value="C:outer membrane"/>
    <property type="evidence" value="ECO:0007669"/>
    <property type="project" value="InterPro"/>
</dbReference>
<dbReference type="AlphaFoldDB" id="A0A2X4XM04"/>
<proteinExistence type="predicted"/>
<evidence type="ECO:0000313" key="5">
    <source>
        <dbReference type="Proteomes" id="UP000249005"/>
    </source>
</evidence>
<dbReference type="NCBIfam" id="TIGR01414">
    <property type="entry name" value="autotrans_barl"/>
    <property type="match status" value="1"/>
</dbReference>
<organism evidence="4 5">
    <name type="scientific">Leminorella richardii</name>
    <dbReference type="NCBI Taxonomy" id="158841"/>
    <lineage>
        <taxon>Bacteria</taxon>
        <taxon>Pseudomonadati</taxon>
        <taxon>Pseudomonadota</taxon>
        <taxon>Gammaproteobacteria</taxon>
        <taxon>Enterobacterales</taxon>
        <taxon>Budviciaceae</taxon>
        <taxon>Leminorella</taxon>
    </lineage>
</organism>
<keyword evidence="5" id="KW-1185">Reference proteome</keyword>
<dbReference type="SUPFAM" id="SSF51126">
    <property type="entry name" value="Pectin lyase-like"/>
    <property type="match status" value="1"/>
</dbReference>
<dbReference type="Pfam" id="PF03797">
    <property type="entry name" value="Autotransporter"/>
    <property type="match status" value="1"/>
</dbReference>
<dbReference type="InterPro" id="IPR005546">
    <property type="entry name" value="Autotransporte_beta"/>
</dbReference>
<dbReference type="PANTHER" id="PTHR12338">
    <property type="entry name" value="AUTOTRANSPORTER"/>
    <property type="match status" value="1"/>
</dbReference>
<protein>
    <submittedName>
        <fullName evidence="4">Outer membrane protein IcsA autotransporter</fullName>
    </submittedName>
</protein>
<evidence type="ECO:0000256" key="2">
    <source>
        <dbReference type="SAM" id="MobiDB-lite"/>
    </source>
</evidence>
<dbReference type="EMBL" id="LS483470">
    <property type="protein sequence ID" value="SQI40955.1"/>
    <property type="molecule type" value="Genomic_DNA"/>
</dbReference>
<dbReference type="InterPro" id="IPR013425">
    <property type="entry name" value="Autotrns_rpt"/>
</dbReference>
<dbReference type="OrthoDB" id="6053567at2"/>
<dbReference type="KEGG" id="lri:NCTC12151_01826"/>
<feature type="region of interest" description="Disordered" evidence="2">
    <location>
        <begin position="308"/>
        <end position="327"/>
    </location>
</feature>
<dbReference type="InterPro" id="IPR006315">
    <property type="entry name" value="OM_autotransptr_brl_dom"/>
</dbReference>
<dbReference type="InterPro" id="IPR012332">
    <property type="entry name" value="Autotransporter_pectin_lyase_C"/>
</dbReference>
<reference evidence="4 5" key="1">
    <citation type="submission" date="2018-06" db="EMBL/GenBank/DDBJ databases">
        <authorList>
            <consortium name="Pathogen Informatics"/>
            <person name="Doyle S."/>
        </authorList>
    </citation>
    <scope>NUCLEOTIDE SEQUENCE [LARGE SCALE GENOMIC DNA]</scope>
    <source>
        <strain evidence="4 5">NCTC12151</strain>
    </source>
</reference>
<keyword evidence="1" id="KW-0732">Signal</keyword>
<gene>
    <name evidence="4" type="primary">icsA_8</name>
    <name evidence="4" type="ORF">NCTC12151_01826</name>
</gene>